<feature type="transmembrane region" description="Helical" evidence="1">
    <location>
        <begin position="89"/>
        <end position="110"/>
    </location>
</feature>
<dbReference type="Gene3D" id="3.10.350.10">
    <property type="entry name" value="LysM domain"/>
    <property type="match status" value="1"/>
</dbReference>
<evidence type="ECO:0000313" key="3">
    <source>
        <dbReference type="EMBL" id="XBW07374.1"/>
    </source>
</evidence>
<dbReference type="EMBL" id="CP138335">
    <property type="protein sequence ID" value="XBW07374.1"/>
    <property type="molecule type" value="Genomic_DNA"/>
</dbReference>
<dbReference type="Pfam" id="PF01476">
    <property type="entry name" value="LysM"/>
    <property type="match status" value="1"/>
</dbReference>
<accession>A0AAU7V5L3</accession>
<dbReference type="InterPro" id="IPR018392">
    <property type="entry name" value="LysM"/>
</dbReference>
<proteinExistence type="predicted"/>
<dbReference type="KEGG" id="sapp:SAC06_06910"/>
<evidence type="ECO:0000256" key="1">
    <source>
        <dbReference type="SAM" id="Phobius"/>
    </source>
</evidence>
<keyword evidence="1" id="KW-0812">Transmembrane</keyword>
<dbReference type="PROSITE" id="PS51782">
    <property type="entry name" value="LYSM"/>
    <property type="match status" value="1"/>
</dbReference>
<evidence type="ECO:0000259" key="2">
    <source>
        <dbReference type="PROSITE" id="PS51782"/>
    </source>
</evidence>
<gene>
    <name evidence="3" type="ORF">SAC06_06910</name>
</gene>
<sequence>MSAADVRESLAVGSQACGFVPEPVVQSERIAEVIDLDRERQRRFVPSSEQWEVAERNAARLRHPSVRGGQAASVRVETVTVSGRLVARVLGYLAAVAVVVVGGGLLGLMLRPDAYAGPTWEHSVSAGESLWSVAQGIQTERAIEDVVEDIRQLNGLSTDALQVGQELILPAQ</sequence>
<reference evidence="3" key="1">
    <citation type="submission" date="2023-11" db="EMBL/GenBank/DDBJ databases">
        <title>Scrofimicrobium hongkongense sp. nov., isolated from a patient with peritonitis.</title>
        <authorList>
            <person name="Lao H.Y."/>
            <person name="Wong A.Y.P."/>
            <person name="Ng T.L."/>
            <person name="Wong R.Y.L."/>
            <person name="Yau M.C.Y."/>
            <person name="Lam J.Y.W."/>
            <person name="Siu G.K.H."/>
        </authorList>
    </citation>
    <scope>NUCLEOTIDE SEQUENCE</scope>
    <source>
        <strain evidence="3">R131</strain>
    </source>
</reference>
<feature type="domain" description="LysM" evidence="2">
    <location>
        <begin position="120"/>
        <end position="169"/>
    </location>
</feature>
<name>A0AAU7V5L3_9ACTO</name>
<organism evidence="3">
    <name type="scientific">Scrofimicrobium appendicitidis</name>
    <dbReference type="NCBI Taxonomy" id="3079930"/>
    <lineage>
        <taxon>Bacteria</taxon>
        <taxon>Bacillati</taxon>
        <taxon>Actinomycetota</taxon>
        <taxon>Actinomycetes</taxon>
        <taxon>Actinomycetales</taxon>
        <taxon>Actinomycetaceae</taxon>
        <taxon>Scrofimicrobium</taxon>
    </lineage>
</organism>
<keyword evidence="1" id="KW-1133">Transmembrane helix</keyword>
<dbReference type="RefSeq" id="WP_350257580.1">
    <property type="nucleotide sequence ID" value="NZ_CP138335.1"/>
</dbReference>
<dbReference type="InterPro" id="IPR036779">
    <property type="entry name" value="LysM_dom_sf"/>
</dbReference>
<dbReference type="AlphaFoldDB" id="A0AAU7V5L3"/>
<dbReference type="SMART" id="SM00257">
    <property type="entry name" value="LysM"/>
    <property type="match status" value="1"/>
</dbReference>
<keyword evidence="1" id="KW-0472">Membrane</keyword>
<dbReference type="SUPFAM" id="SSF54106">
    <property type="entry name" value="LysM domain"/>
    <property type="match status" value="1"/>
</dbReference>
<protein>
    <submittedName>
        <fullName evidence="3">LysM peptidoglycan-binding domain-containing protein</fullName>
    </submittedName>
</protein>